<comment type="caution">
    <text evidence="1">The sequence shown here is derived from an EMBL/GenBank/DDBJ whole genome shotgun (WGS) entry which is preliminary data.</text>
</comment>
<dbReference type="Proteomes" id="UP000775213">
    <property type="component" value="Unassembled WGS sequence"/>
</dbReference>
<dbReference type="EMBL" id="JAGFBR010000002">
    <property type="protein sequence ID" value="KAH0470078.1"/>
    <property type="molecule type" value="Genomic_DNA"/>
</dbReference>
<proteinExistence type="predicted"/>
<gene>
    <name evidence="1" type="ORF">IEQ34_001636</name>
</gene>
<evidence type="ECO:0000313" key="1">
    <source>
        <dbReference type="EMBL" id="KAH0470078.1"/>
    </source>
</evidence>
<dbReference type="AlphaFoldDB" id="A0AAV7HR58"/>
<accession>A0AAV7HR58</accession>
<name>A0AAV7HR58_DENCH</name>
<sequence length="74" mass="8108">MSGYDKSIIILIGLKYTTPTIASTPTNILPAINIYYADPFKTSKDSWSTFCVSGSMLMTFYNGALIHIQSSGLH</sequence>
<protein>
    <submittedName>
        <fullName evidence="1">Uncharacterized protein</fullName>
    </submittedName>
</protein>
<reference evidence="1 2" key="1">
    <citation type="journal article" date="2021" name="Hortic Res">
        <title>Chromosome-scale assembly of the Dendrobium chrysotoxum genome enhances the understanding of orchid evolution.</title>
        <authorList>
            <person name="Zhang Y."/>
            <person name="Zhang G.Q."/>
            <person name="Zhang D."/>
            <person name="Liu X.D."/>
            <person name="Xu X.Y."/>
            <person name="Sun W.H."/>
            <person name="Yu X."/>
            <person name="Zhu X."/>
            <person name="Wang Z.W."/>
            <person name="Zhao X."/>
            <person name="Zhong W.Y."/>
            <person name="Chen H."/>
            <person name="Yin W.L."/>
            <person name="Huang T."/>
            <person name="Niu S.C."/>
            <person name="Liu Z.J."/>
        </authorList>
    </citation>
    <scope>NUCLEOTIDE SEQUENCE [LARGE SCALE GENOMIC DNA]</scope>
    <source>
        <strain evidence="1">Lindl</strain>
    </source>
</reference>
<evidence type="ECO:0000313" key="2">
    <source>
        <dbReference type="Proteomes" id="UP000775213"/>
    </source>
</evidence>
<keyword evidence="2" id="KW-1185">Reference proteome</keyword>
<organism evidence="1 2">
    <name type="scientific">Dendrobium chrysotoxum</name>
    <name type="common">Orchid</name>
    <dbReference type="NCBI Taxonomy" id="161865"/>
    <lineage>
        <taxon>Eukaryota</taxon>
        <taxon>Viridiplantae</taxon>
        <taxon>Streptophyta</taxon>
        <taxon>Embryophyta</taxon>
        <taxon>Tracheophyta</taxon>
        <taxon>Spermatophyta</taxon>
        <taxon>Magnoliopsida</taxon>
        <taxon>Liliopsida</taxon>
        <taxon>Asparagales</taxon>
        <taxon>Orchidaceae</taxon>
        <taxon>Epidendroideae</taxon>
        <taxon>Malaxideae</taxon>
        <taxon>Dendrobiinae</taxon>
        <taxon>Dendrobium</taxon>
    </lineage>
</organism>